<dbReference type="VEuPathDB" id="FungiDB:HZS61_010652"/>
<evidence type="ECO:0000313" key="3">
    <source>
        <dbReference type="EMBL" id="SCO91420.1"/>
    </source>
</evidence>
<reference evidence="4" key="1">
    <citation type="submission" date="2016-09" db="EMBL/GenBank/DDBJ databases">
        <authorList>
            <person name="Guldener U."/>
        </authorList>
    </citation>
    <scope>NUCLEOTIDE SEQUENCE [LARGE SCALE GENOMIC DNA]</scope>
    <source>
        <strain evidence="4">V64-1</strain>
    </source>
</reference>
<dbReference type="Proteomes" id="UP000219369">
    <property type="component" value="Unassembled WGS sequence"/>
</dbReference>
<name>A0A2H3U368_FUSOX</name>
<dbReference type="VEuPathDB" id="FungiDB:FOMG_09826"/>
<evidence type="ECO:0000256" key="1">
    <source>
        <dbReference type="SAM" id="MobiDB-lite"/>
    </source>
</evidence>
<proteinExistence type="predicted"/>
<dbReference type="VEuPathDB" id="FungiDB:FOIG_10517"/>
<feature type="signal peptide" evidence="2">
    <location>
        <begin position="1"/>
        <end position="21"/>
    </location>
</feature>
<feature type="chain" id="PRO_5013776591" evidence="2">
    <location>
        <begin position="22"/>
        <end position="286"/>
    </location>
</feature>
<feature type="region of interest" description="Disordered" evidence="1">
    <location>
        <begin position="47"/>
        <end position="69"/>
    </location>
</feature>
<dbReference type="AlphaFoldDB" id="A0A2H3U368"/>
<organism evidence="3 4">
    <name type="scientific">Fusarium oxysporum</name>
    <name type="common">Fusarium vascular wilt</name>
    <dbReference type="NCBI Taxonomy" id="5507"/>
    <lineage>
        <taxon>Eukaryota</taxon>
        <taxon>Fungi</taxon>
        <taxon>Dikarya</taxon>
        <taxon>Ascomycota</taxon>
        <taxon>Pezizomycotina</taxon>
        <taxon>Sordariomycetes</taxon>
        <taxon>Hypocreomycetidae</taxon>
        <taxon>Hypocreales</taxon>
        <taxon>Nectriaceae</taxon>
        <taxon>Fusarium</taxon>
        <taxon>Fusarium oxysporum species complex</taxon>
    </lineage>
</organism>
<keyword evidence="2" id="KW-0732">Signal</keyword>
<evidence type="ECO:0000313" key="4">
    <source>
        <dbReference type="Proteomes" id="UP000219369"/>
    </source>
</evidence>
<dbReference type="VEuPathDB" id="FungiDB:FOC1_g10006520"/>
<protein>
    <submittedName>
        <fullName evidence="3">Uncharacterized protein</fullName>
    </submittedName>
</protein>
<accession>A0A2H3U368</accession>
<evidence type="ECO:0000256" key="2">
    <source>
        <dbReference type="SAM" id="SignalP"/>
    </source>
</evidence>
<gene>
    <name evidence="3" type="ORF">FRV6_15548</name>
</gene>
<dbReference type="VEuPathDB" id="FungiDB:FOXG_13108"/>
<dbReference type="VEuPathDB" id="FungiDB:FOC4_g10005848"/>
<dbReference type="EMBL" id="FMJY01000010">
    <property type="protein sequence ID" value="SCO91420.1"/>
    <property type="molecule type" value="Genomic_DNA"/>
</dbReference>
<dbReference type="VEuPathDB" id="FungiDB:FOZG_15699"/>
<dbReference type="OrthoDB" id="5102065at2759"/>
<sequence length="286" mass="29444">MISRNLLSGTVVLLAASLANAGPCRPSSIISSSTVIASISETATSTASIDATQTTAASTESESETETGTTVTVETTPSASSIETTATALVDTTTTALAITSAETTTEATTTTAAATTTSEEPEALQTIFMYARGSNDPSLAPIGGTGFTELTDTRIPDVEYITFTTDVSSPLFFTVGERSGKVRVGNGGNQGKVAGYFPVGLDYSFVIATEATLGEENGVTPIDCEIVNGNGFQKLQCQFGDEGNADFWTCGGDLVFVSPGHDFTSKCASAATSYKLAYIEVVNTS</sequence>